<dbReference type="AlphaFoldDB" id="A0A8B6GKF5"/>
<dbReference type="InterPro" id="IPR003598">
    <property type="entry name" value="Ig_sub2"/>
</dbReference>
<feature type="domain" description="Ig-like" evidence="3">
    <location>
        <begin position="960"/>
        <end position="1055"/>
    </location>
</feature>
<dbReference type="SMART" id="SM00409">
    <property type="entry name" value="IG"/>
    <property type="match status" value="8"/>
</dbReference>
<dbReference type="Gene3D" id="2.60.40.10">
    <property type="entry name" value="Immunoglobulins"/>
    <property type="match status" value="9"/>
</dbReference>
<feature type="domain" description="Ig-like" evidence="3">
    <location>
        <begin position="490"/>
        <end position="586"/>
    </location>
</feature>
<proteinExistence type="predicted"/>
<feature type="non-terminal residue" evidence="4">
    <location>
        <position position="1056"/>
    </location>
</feature>
<dbReference type="InterPro" id="IPR003599">
    <property type="entry name" value="Ig_sub"/>
</dbReference>
<dbReference type="Proteomes" id="UP000596742">
    <property type="component" value="Unassembled WGS sequence"/>
</dbReference>
<dbReference type="OrthoDB" id="6157574at2759"/>
<feature type="domain" description="Ig-like" evidence="3">
    <location>
        <begin position="854"/>
        <end position="955"/>
    </location>
</feature>
<dbReference type="PANTHER" id="PTHR45080:SF29">
    <property type="entry name" value="NEURAL CELL ADHESION MOLECULE 1-LIKE ISOFORM X1"/>
    <property type="match status" value="1"/>
</dbReference>
<keyword evidence="5" id="KW-1185">Reference proteome</keyword>
<evidence type="ECO:0000313" key="4">
    <source>
        <dbReference type="EMBL" id="VDI65578.1"/>
    </source>
</evidence>
<dbReference type="Pfam" id="PF13927">
    <property type="entry name" value="Ig_3"/>
    <property type="match status" value="5"/>
</dbReference>
<dbReference type="SUPFAM" id="SSF56436">
    <property type="entry name" value="C-type lectin-like"/>
    <property type="match status" value="1"/>
</dbReference>
<dbReference type="CDD" id="cd00037">
    <property type="entry name" value="CLECT"/>
    <property type="match status" value="1"/>
</dbReference>
<feature type="region of interest" description="Disordered" evidence="1">
    <location>
        <begin position="1"/>
        <end position="23"/>
    </location>
</feature>
<dbReference type="Pfam" id="PF00059">
    <property type="entry name" value="Lectin_C"/>
    <property type="match status" value="1"/>
</dbReference>
<dbReference type="EMBL" id="UYJE01008627">
    <property type="protein sequence ID" value="VDI65578.1"/>
    <property type="molecule type" value="Genomic_DNA"/>
</dbReference>
<dbReference type="InterPro" id="IPR013106">
    <property type="entry name" value="Ig_V-set"/>
</dbReference>
<dbReference type="PROSITE" id="PS50835">
    <property type="entry name" value="IG_LIKE"/>
    <property type="match status" value="8"/>
</dbReference>
<feature type="domain" description="Ig-like" evidence="3">
    <location>
        <begin position="128"/>
        <end position="267"/>
    </location>
</feature>
<dbReference type="GO" id="GO:0043025">
    <property type="term" value="C:neuronal cell body"/>
    <property type="evidence" value="ECO:0007669"/>
    <property type="project" value="TreeGrafter"/>
</dbReference>
<reference evidence="4" key="1">
    <citation type="submission" date="2018-11" db="EMBL/GenBank/DDBJ databases">
        <authorList>
            <person name="Alioto T."/>
            <person name="Alioto T."/>
        </authorList>
    </citation>
    <scope>NUCLEOTIDE SEQUENCE</scope>
</reference>
<dbReference type="GO" id="GO:0008046">
    <property type="term" value="F:axon guidance receptor activity"/>
    <property type="evidence" value="ECO:0007669"/>
    <property type="project" value="TreeGrafter"/>
</dbReference>
<dbReference type="InterPro" id="IPR036179">
    <property type="entry name" value="Ig-like_dom_sf"/>
</dbReference>
<dbReference type="InterPro" id="IPR050958">
    <property type="entry name" value="Cell_Adh-Cytoskel_Orgn"/>
</dbReference>
<dbReference type="Gene3D" id="3.10.100.10">
    <property type="entry name" value="Mannose-Binding Protein A, subunit A"/>
    <property type="match status" value="1"/>
</dbReference>
<sequence>MKFTGTRNNNNALHTENSRNNKPTIVVTPYQSTHYGTSRVVIQCTVSSSPVATSVGWKKVSVVDGTSQDIVSQHRYESYQIADSMVNPHLTIANIAFSHDADYICTATNDAGTGQSNYGRINVTIELPSVTVTPEIQFPFEDTSKIIIQCVITSSPTASTIGWQRTSLDGYSTVPIVVANSNGKYHVDNSLENPHLTINDISLADDAYYACFAINDGGKGISNGSRVDVIKSNNQRFSGGNLNSPSLTISSVTEDDFGYYTCQVTNGVDILNADQIAVLPKGIPPVISVEQQLSSPITGQQFIIPCTTNSSLKEIQWIHIDFTGKNTDPIIISSQQPVKYQGSSVNNPSLVIHDYKSSDDGRYMCRATNDWGSSVSDAVLVTTESVPTVSVGESFPQYERFTEVTLFCAVNSGISILHVFWERKKNSYITTIGPYTNINKYSGSSPSTPHLTINNLDVGDEGEYTCFASNDVGIGHSLPTHIFIRNGQPPTVSVSQSSYRIAIHRSVTLVCTAFSNSIYGITGVHWIRYTTGGSLVLPYTRKYSGGSVSNPSLTILFTEKSDAGTYSCSVSDNFGTGSGSTRLYVTENVEPVYPSSNWLSYENSCYFIVTSMLNWTSAQMSCRGYGANLADIETEAEDIYVRSILRNVYSTISPPWFWLGGPDDDVEGSWRWSSGTPFTYTNWYSGEPNDISHVNGHIQDHLITGHDGWFDHGSQNVLSYICEKEQNDLGFYTCHASNGNTTAETSDIMVSPKVPESLSLHVPVTKYSPPLSSEVTLRCTIISGTPISFGWQLDNIPINVADSARYSGGNINNPSLTISSVVKHDLGFYICVASNEIVTVISDNIALLPVGAKPVVSVPRAQYIQLAGYEITITCTIQSPDSPIQEVQWIFINQEGKRIDPVIISTTHPLKYQGSTVSNPSLTIMYLGSSDAGQYSCRARSLIGTTVSDKSATLVIPEIPAVHISKSLYTVNLQEEITLECTALSNIALRDVFWVKEINDTTTTVVIGNRFHGSSIINPSLTISDVDNDDEGHYTCYASNTIGIGSSLPTALNVTG</sequence>
<evidence type="ECO:0000256" key="1">
    <source>
        <dbReference type="SAM" id="MobiDB-lite"/>
    </source>
</evidence>
<dbReference type="SMART" id="SM00034">
    <property type="entry name" value="CLECT"/>
    <property type="match status" value="1"/>
</dbReference>
<name>A0A8B6GKF5_MYTGA</name>
<evidence type="ECO:0000313" key="5">
    <source>
        <dbReference type="Proteomes" id="UP000596742"/>
    </source>
</evidence>
<comment type="caution">
    <text evidence="4">The sequence shown here is derived from an EMBL/GenBank/DDBJ whole genome shotgun (WGS) entry which is preliminary data.</text>
</comment>
<dbReference type="InterPro" id="IPR007110">
    <property type="entry name" value="Ig-like_dom"/>
</dbReference>
<accession>A0A8B6GKF5</accession>
<feature type="domain" description="Ig-like" evidence="3">
    <location>
        <begin position="23"/>
        <end position="122"/>
    </location>
</feature>
<dbReference type="Pfam" id="PF00047">
    <property type="entry name" value="ig"/>
    <property type="match status" value="1"/>
</dbReference>
<dbReference type="GO" id="GO:0005886">
    <property type="term" value="C:plasma membrane"/>
    <property type="evidence" value="ECO:0007669"/>
    <property type="project" value="TreeGrafter"/>
</dbReference>
<dbReference type="PANTHER" id="PTHR45080">
    <property type="entry name" value="CONTACTIN 5"/>
    <property type="match status" value="1"/>
</dbReference>
<dbReference type="InterPro" id="IPR001304">
    <property type="entry name" value="C-type_lectin-like"/>
</dbReference>
<feature type="domain" description="Ig-like" evidence="3">
    <location>
        <begin position="752"/>
        <end position="842"/>
    </location>
</feature>
<dbReference type="InterPro" id="IPR016186">
    <property type="entry name" value="C-type_lectin-like/link_sf"/>
</dbReference>
<protein>
    <submittedName>
        <fullName evidence="4">Uncharacterized protein</fullName>
    </submittedName>
</protein>
<dbReference type="GO" id="GO:0007156">
    <property type="term" value="P:homophilic cell adhesion via plasma membrane adhesion molecules"/>
    <property type="evidence" value="ECO:0007669"/>
    <property type="project" value="TreeGrafter"/>
</dbReference>
<gene>
    <name evidence="4" type="ORF">MGAL_10B078060</name>
</gene>
<dbReference type="GO" id="GO:0050808">
    <property type="term" value="P:synapse organization"/>
    <property type="evidence" value="ECO:0007669"/>
    <property type="project" value="TreeGrafter"/>
</dbReference>
<dbReference type="PROSITE" id="PS50041">
    <property type="entry name" value="C_TYPE_LECTIN_2"/>
    <property type="match status" value="1"/>
</dbReference>
<evidence type="ECO:0000259" key="3">
    <source>
        <dbReference type="PROSITE" id="PS50835"/>
    </source>
</evidence>
<dbReference type="InterPro" id="IPR013783">
    <property type="entry name" value="Ig-like_fold"/>
</dbReference>
<feature type="domain" description="C-type lectin" evidence="2">
    <location>
        <begin position="601"/>
        <end position="723"/>
    </location>
</feature>
<feature type="domain" description="Ig-like" evidence="3">
    <location>
        <begin position="387"/>
        <end position="470"/>
    </location>
</feature>
<dbReference type="SUPFAM" id="SSF48726">
    <property type="entry name" value="Immunoglobulin"/>
    <property type="match status" value="9"/>
</dbReference>
<dbReference type="SMART" id="SM00406">
    <property type="entry name" value="IGv"/>
    <property type="match status" value="4"/>
</dbReference>
<dbReference type="CDD" id="cd00096">
    <property type="entry name" value="Ig"/>
    <property type="match status" value="6"/>
</dbReference>
<dbReference type="GO" id="GO:0030424">
    <property type="term" value="C:axon"/>
    <property type="evidence" value="ECO:0007669"/>
    <property type="project" value="TreeGrafter"/>
</dbReference>
<feature type="domain" description="Ig-like" evidence="3">
    <location>
        <begin position="284"/>
        <end position="382"/>
    </location>
</feature>
<dbReference type="InterPro" id="IPR016187">
    <property type="entry name" value="CTDL_fold"/>
</dbReference>
<dbReference type="SMART" id="SM00408">
    <property type="entry name" value="IGc2"/>
    <property type="match status" value="9"/>
</dbReference>
<dbReference type="InterPro" id="IPR013151">
    <property type="entry name" value="Immunoglobulin_dom"/>
</dbReference>
<organism evidence="4 5">
    <name type="scientific">Mytilus galloprovincialis</name>
    <name type="common">Mediterranean mussel</name>
    <dbReference type="NCBI Taxonomy" id="29158"/>
    <lineage>
        <taxon>Eukaryota</taxon>
        <taxon>Metazoa</taxon>
        <taxon>Spiralia</taxon>
        <taxon>Lophotrochozoa</taxon>
        <taxon>Mollusca</taxon>
        <taxon>Bivalvia</taxon>
        <taxon>Autobranchia</taxon>
        <taxon>Pteriomorphia</taxon>
        <taxon>Mytilida</taxon>
        <taxon>Mytiloidea</taxon>
        <taxon>Mytilidae</taxon>
        <taxon>Mytilinae</taxon>
        <taxon>Mytilus</taxon>
    </lineage>
</organism>
<evidence type="ECO:0000259" key="2">
    <source>
        <dbReference type="PROSITE" id="PS50041"/>
    </source>
</evidence>